<keyword evidence="1" id="KW-1133">Transmembrane helix</keyword>
<proteinExistence type="predicted"/>
<dbReference type="AlphaFoldDB" id="A0A7K0CLG9"/>
<keyword evidence="3" id="KW-1185">Reference proteome</keyword>
<dbReference type="EMBL" id="WEGJ01000020">
    <property type="protein sequence ID" value="MQY14339.1"/>
    <property type="molecule type" value="Genomic_DNA"/>
</dbReference>
<reference evidence="2 3" key="1">
    <citation type="submission" date="2019-10" db="EMBL/GenBank/DDBJ databases">
        <title>Streptomyces smaragdinus sp. nov. and Streptomyces fabii sp. nov., isolated from the gut of fungus growing-termite Macrotermes natalensis.</title>
        <authorList>
            <person name="Schwitalla J."/>
            <person name="Benndorf R."/>
            <person name="Martin K."/>
            <person name="De Beer W."/>
            <person name="Kaster A.-K."/>
            <person name="Vollmers J."/>
            <person name="Poulsen M."/>
            <person name="Beemelmanns C."/>
        </authorList>
    </citation>
    <scope>NUCLEOTIDE SEQUENCE [LARGE SCALE GENOMIC DNA]</scope>
    <source>
        <strain evidence="2 3">RB5</strain>
    </source>
</reference>
<dbReference type="OrthoDB" id="3393054at2"/>
<feature type="transmembrane region" description="Helical" evidence="1">
    <location>
        <begin position="167"/>
        <end position="190"/>
    </location>
</feature>
<dbReference type="RefSeq" id="WP_153454924.1">
    <property type="nucleotide sequence ID" value="NZ_WEGJ01000020.1"/>
</dbReference>
<accession>A0A7K0CLG9</accession>
<feature type="transmembrane region" description="Helical" evidence="1">
    <location>
        <begin position="60"/>
        <end position="89"/>
    </location>
</feature>
<gene>
    <name evidence="2" type="ORF">SRB5_45030</name>
</gene>
<sequence length="308" mass="32475">MAGVRPLGALGPVAGVKPRGPRWVAALWTAAVGFGVEGVVTVVVLIMLTPHYEPAPGNYGLGVALAMFVGPIACTIAAVTVTWPVLLLSRWSARRRPRPETWWWCSATCVLMAAAGSLTLGVVCPLLLGVRPDAVVVVGLWLSLVVFASPATLLARAALNRHRHVASLTLGAAAVLIPSIVLQGAGLYAVGLLRVYEYPKVDQGFMLGTWSDDNGGLLTFTADGKVTADGVAEYDFESFGEKSGECDGTGTWTFAVSDTEGAQGVALNIPGCSYVTDVWTVGGSQDHPTVHQWMGDPDIGWYGLDRDR</sequence>
<feature type="transmembrane region" description="Helical" evidence="1">
    <location>
        <begin position="25"/>
        <end position="48"/>
    </location>
</feature>
<organism evidence="2 3">
    <name type="scientific">Streptomyces smaragdinus</name>
    <dbReference type="NCBI Taxonomy" id="2585196"/>
    <lineage>
        <taxon>Bacteria</taxon>
        <taxon>Bacillati</taxon>
        <taxon>Actinomycetota</taxon>
        <taxon>Actinomycetes</taxon>
        <taxon>Kitasatosporales</taxon>
        <taxon>Streptomycetaceae</taxon>
        <taxon>Streptomyces</taxon>
    </lineage>
</organism>
<protein>
    <submittedName>
        <fullName evidence="2">Uncharacterized protein</fullName>
    </submittedName>
</protein>
<feature type="transmembrane region" description="Helical" evidence="1">
    <location>
        <begin position="134"/>
        <end position="155"/>
    </location>
</feature>
<evidence type="ECO:0000256" key="1">
    <source>
        <dbReference type="SAM" id="Phobius"/>
    </source>
</evidence>
<keyword evidence="1" id="KW-0812">Transmembrane</keyword>
<dbReference type="Proteomes" id="UP000466345">
    <property type="component" value="Unassembled WGS sequence"/>
</dbReference>
<evidence type="ECO:0000313" key="3">
    <source>
        <dbReference type="Proteomes" id="UP000466345"/>
    </source>
</evidence>
<feature type="transmembrane region" description="Helical" evidence="1">
    <location>
        <begin position="101"/>
        <end position="128"/>
    </location>
</feature>
<name>A0A7K0CLG9_9ACTN</name>
<comment type="caution">
    <text evidence="2">The sequence shown here is derived from an EMBL/GenBank/DDBJ whole genome shotgun (WGS) entry which is preliminary data.</text>
</comment>
<evidence type="ECO:0000313" key="2">
    <source>
        <dbReference type="EMBL" id="MQY14339.1"/>
    </source>
</evidence>
<keyword evidence="1" id="KW-0472">Membrane</keyword>